<dbReference type="InParanoid" id="A0A1S3IQG4"/>
<dbReference type="KEGG" id="lak:106166216"/>
<feature type="compositionally biased region" description="Low complexity" evidence="1">
    <location>
        <begin position="136"/>
        <end position="145"/>
    </location>
</feature>
<evidence type="ECO:0000256" key="1">
    <source>
        <dbReference type="SAM" id="MobiDB-lite"/>
    </source>
</evidence>
<feature type="compositionally biased region" description="Polar residues" evidence="1">
    <location>
        <begin position="905"/>
        <end position="921"/>
    </location>
</feature>
<feature type="compositionally biased region" description="Acidic residues" evidence="1">
    <location>
        <begin position="67"/>
        <end position="76"/>
    </location>
</feature>
<accession>A0A1S3IQG4</accession>
<reference evidence="3" key="1">
    <citation type="submission" date="2025-08" db="UniProtKB">
        <authorList>
            <consortium name="RefSeq"/>
        </authorList>
    </citation>
    <scope>IDENTIFICATION</scope>
    <source>
        <tissue evidence="3">Gonads</tissue>
    </source>
</reference>
<dbReference type="InterPro" id="IPR029134">
    <property type="entry name" value="DUF4647"/>
</dbReference>
<feature type="region of interest" description="Disordered" evidence="1">
    <location>
        <begin position="122"/>
        <end position="145"/>
    </location>
</feature>
<feature type="compositionally biased region" description="Basic and acidic residues" evidence="1">
    <location>
        <begin position="765"/>
        <end position="777"/>
    </location>
</feature>
<dbReference type="PANTHER" id="PTHR36130:SF1">
    <property type="entry name" value="RIKEN CDNA 4933430I17 GENE"/>
    <property type="match status" value="1"/>
</dbReference>
<dbReference type="Pfam" id="PF15504">
    <property type="entry name" value="DUF4647"/>
    <property type="match status" value="1"/>
</dbReference>
<protein>
    <submittedName>
        <fullName evidence="3">Uncharacterized protein LOC106166216 isoform X1</fullName>
    </submittedName>
</protein>
<feature type="region of interest" description="Disordered" evidence="1">
    <location>
        <begin position="538"/>
        <end position="672"/>
    </location>
</feature>
<evidence type="ECO:0000313" key="2">
    <source>
        <dbReference type="Proteomes" id="UP000085678"/>
    </source>
</evidence>
<dbReference type="Proteomes" id="UP000085678">
    <property type="component" value="Unplaced"/>
</dbReference>
<feature type="region of interest" description="Disordered" evidence="1">
    <location>
        <begin position="688"/>
        <end position="948"/>
    </location>
</feature>
<name>A0A1S3IQG4_LINAN</name>
<feature type="compositionally biased region" description="Basic and acidic residues" evidence="1">
    <location>
        <begin position="584"/>
        <end position="601"/>
    </location>
</feature>
<feature type="compositionally biased region" description="Polar residues" evidence="1">
    <location>
        <begin position="124"/>
        <end position="135"/>
    </location>
</feature>
<proteinExistence type="predicted"/>
<feature type="region of interest" description="Disordered" evidence="1">
    <location>
        <begin position="404"/>
        <end position="438"/>
    </location>
</feature>
<dbReference type="OrthoDB" id="10033658at2759"/>
<feature type="compositionally biased region" description="Low complexity" evidence="1">
    <location>
        <begin position="472"/>
        <end position="485"/>
    </location>
</feature>
<feature type="compositionally biased region" description="Basic and acidic residues" evidence="1">
    <location>
        <begin position="51"/>
        <end position="66"/>
    </location>
</feature>
<organism evidence="2 3">
    <name type="scientific">Lingula anatina</name>
    <name type="common">Brachiopod</name>
    <name type="synonym">Lingula unguis</name>
    <dbReference type="NCBI Taxonomy" id="7574"/>
    <lineage>
        <taxon>Eukaryota</taxon>
        <taxon>Metazoa</taxon>
        <taxon>Spiralia</taxon>
        <taxon>Lophotrochozoa</taxon>
        <taxon>Brachiopoda</taxon>
        <taxon>Linguliformea</taxon>
        <taxon>Lingulata</taxon>
        <taxon>Lingulida</taxon>
        <taxon>Linguloidea</taxon>
        <taxon>Lingulidae</taxon>
        <taxon>Lingula</taxon>
    </lineage>
</organism>
<feature type="region of interest" description="Disordered" evidence="1">
    <location>
        <begin position="51"/>
        <end position="83"/>
    </location>
</feature>
<feature type="region of interest" description="Disordered" evidence="1">
    <location>
        <begin position="460"/>
        <end position="520"/>
    </location>
</feature>
<dbReference type="PANTHER" id="PTHR36130">
    <property type="entry name" value="RIKEN CDNA 4933430I17 GENE"/>
    <property type="match status" value="1"/>
</dbReference>
<sequence length="982" mass="107854">MPVKLRLNSAPVGVSPFHSAPSTPFHSLDETSCGPLCQHPMCWASQRRLERGLPRAAEKRKAKSDSGEEEKEEEEGGLPTLKVRNILDEYGDDSAEKFPFSWQVKEPQSRSTMLPSLMNREKSFPQTKVPQATPASSQRSPSRRVLPPRVNHVEVQEMFEPTDLSAEWQETFLPRQHYVWVPNPSSKKETKKKHLDPKEEVQIKDLNKGPVPLSARDVTEDLLPREIELLREAEAALAEFWPVLKRKVQMSPRSTKSPTGGQPYKQHLMSGMKKKGDMEMLLELLHLPTKVLEKILEDNEDTKSLLSKEKIRDLLLTLVPSLPKDKVSLTLANSDVLQQKKLNLRDIREKNMKNPDLLTTKQVYLLDDYAVLEKMSSVNNPESEADEDRIARMSDFGSVREIPSARAESPKYIRKPLPSATGSKSTRTHKTKLPSISLGLPELPKGTIKPFMYSRQNFDFTLGPLPTPPPSESSSVAESRAPPSEGSTIHVTMPSVDSVMDSSLEAEGSSSREESVTPTAMQLQQELLSCYNSLVPQSAPYPKTPPTTRMTLRAQVSGTPPDTTTSSEEPEWGAAQDKATASAERQRAGKSNEPEPPEQGKESPIPPGSASLKAGRMSKRSVRFAPEVPSASREGSAKTQSTVTSSRRPGGQWGNKSPISITIPHLPMDYGESSLNTLMVTGARSIQTDISSVHRTGTPDYSEGQSPPPSPEPWPQVNEEDYEGSPTPPPPPSSSKPSSSANTDSRYVNIDSKSEKSSLSSMMKPPEHLVDKDKMMEDSPAPPPPSPEAVDRGSVSPKTTIMRNMSGSSGKDALSMTPLPEEMSDDEMTISAMPPSHFTYDRETTPIPSPPPTAPGEKDGEMAPPAEEKNDTIAKSSPLPSKSQTSDPEPPVVPHMSPQPEEQESSPAGTTGANHTTTFQTVDIPGGEINPTAKEERNSGEEFETGIDENLMERLAELDINQYGDDGEEFKDELMDELSKLS</sequence>
<feature type="compositionally biased region" description="Polar residues" evidence="1">
    <location>
        <begin position="796"/>
        <end position="809"/>
    </location>
</feature>
<dbReference type="GeneID" id="106166216"/>
<gene>
    <name evidence="3" type="primary">LOC106166216</name>
</gene>
<keyword evidence="2" id="KW-1185">Reference proteome</keyword>
<feature type="compositionally biased region" description="Polar residues" evidence="1">
    <location>
        <begin position="873"/>
        <end position="887"/>
    </location>
</feature>
<dbReference type="AlphaFoldDB" id="A0A1S3IQG4"/>
<feature type="compositionally biased region" description="Polar residues" evidence="1">
    <location>
        <begin position="546"/>
        <end position="556"/>
    </location>
</feature>
<feature type="compositionally biased region" description="Low complexity" evidence="1">
    <location>
        <begin position="557"/>
        <end position="567"/>
    </location>
</feature>
<evidence type="ECO:0000313" key="3">
    <source>
        <dbReference type="RefSeq" id="XP_013400151.1"/>
    </source>
</evidence>
<dbReference type="RefSeq" id="XP_013400151.1">
    <property type="nucleotide sequence ID" value="XM_013544697.1"/>
</dbReference>
<feature type="compositionally biased region" description="Polar residues" evidence="1">
    <location>
        <begin position="637"/>
        <end position="647"/>
    </location>
</feature>
<feature type="compositionally biased region" description="Basic and acidic residues" evidence="1">
    <location>
        <begin position="856"/>
        <end position="872"/>
    </location>
</feature>